<dbReference type="InterPro" id="IPR036397">
    <property type="entry name" value="RNaseH_sf"/>
</dbReference>
<proteinExistence type="predicted"/>
<accession>A0ABD0J4P2</accession>
<feature type="domain" description="Chromo" evidence="1">
    <location>
        <begin position="328"/>
        <end position="367"/>
    </location>
</feature>
<dbReference type="SMART" id="SM00298">
    <property type="entry name" value="CHROMO"/>
    <property type="match status" value="1"/>
</dbReference>
<gene>
    <name evidence="3" type="ORF">BaRGS_00038833</name>
</gene>
<dbReference type="PROSITE" id="PS50013">
    <property type="entry name" value="CHROMO_2"/>
    <property type="match status" value="1"/>
</dbReference>
<dbReference type="PANTHER" id="PTHR46585">
    <property type="entry name" value="INTEGRASE CORE DOMAIN CONTAINING PROTEIN"/>
    <property type="match status" value="1"/>
</dbReference>
<comment type="caution">
    <text evidence="3">The sequence shown here is derived from an EMBL/GenBank/DDBJ whole genome shotgun (WGS) entry which is preliminary data.</text>
</comment>
<name>A0ABD0J4P2_9CAEN</name>
<dbReference type="CDD" id="cd00024">
    <property type="entry name" value="CD_CSD"/>
    <property type="match status" value="1"/>
</dbReference>
<dbReference type="SUPFAM" id="SSF53098">
    <property type="entry name" value="Ribonuclease H-like"/>
    <property type="match status" value="1"/>
</dbReference>
<evidence type="ECO:0000259" key="2">
    <source>
        <dbReference type="PROSITE" id="PS50994"/>
    </source>
</evidence>
<dbReference type="Pfam" id="PF00665">
    <property type="entry name" value="rve"/>
    <property type="match status" value="1"/>
</dbReference>
<evidence type="ECO:0000313" key="4">
    <source>
        <dbReference type="Proteomes" id="UP001519460"/>
    </source>
</evidence>
<evidence type="ECO:0008006" key="5">
    <source>
        <dbReference type="Google" id="ProtNLM"/>
    </source>
</evidence>
<keyword evidence="4" id="KW-1185">Reference proteome</keyword>
<evidence type="ECO:0000313" key="3">
    <source>
        <dbReference type="EMBL" id="KAK7460755.1"/>
    </source>
</evidence>
<feature type="domain" description="Integrase catalytic" evidence="2">
    <location>
        <begin position="73"/>
        <end position="234"/>
    </location>
</feature>
<sequence>MKNKLSTSPSSAESTWVQEYYTPDQPGAFSGATSFQRHTSQKNSPQLRQWLRGQDSYTLHAPIRRRFQRRPIVVHAPYELWQADLSDVSRLRKHNKGYRFLLAGIDVFSKVAFVRPLKSKTGPALVAAFTDILRHSAQPPHYLQTDKGTEFTNKHMRQLLQRHHIHFYTSQNEDTKAAVVERCQRTLKGRMYRYFTHHNTKRYIDVLQALVDSYNATYHRSIRTQPRLVGPHNQDQVYMALYGKAMERAFQTPRPQPKFSIGDRVRLAQARRAFQKGYVPKWTQELFTIHRRLKTHPYVYTIRDDRGELIKGTFYEPELQKVHDTGVYKIEKVLRRRGRQVLVKWLGYSDEFNSWIPVATIRKRYKN</sequence>
<dbReference type="PANTHER" id="PTHR46585:SF1">
    <property type="entry name" value="CHROMO DOMAIN-CONTAINING PROTEIN"/>
    <property type="match status" value="1"/>
</dbReference>
<dbReference type="PROSITE" id="PS50994">
    <property type="entry name" value="INTEGRASE"/>
    <property type="match status" value="1"/>
</dbReference>
<dbReference type="InterPro" id="IPR000953">
    <property type="entry name" value="Chromo/chromo_shadow_dom"/>
</dbReference>
<evidence type="ECO:0000259" key="1">
    <source>
        <dbReference type="PROSITE" id="PS50013"/>
    </source>
</evidence>
<dbReference type="InterPro" id="IPR001584">
    <property type="entry name" value="Integrase_cat-core"/>
</dbReference>
<dbReference type="EMBL" id="JACVVK020000646">
    <property type="protein sequence ID" value="KAK7460755.1"/>
    <property type="molecule type" value="Genomic_DNA"/>
</dbReference>
<organism evidence="3 4">
    <name type="scientific">Batillaria attramentaria</name>
    <dbReference type="NCBI Taxonomy" id="370345"/>
    <lineage>
        <taxon>Eukaryota</taxon>
        <taxon>Metazoa</taxon>
        <taxon>Spiralia</taxon>
        <taxon>Lophotrochozoa</taxon>
        <taxon>Mollusca</taxon>
        <taxon>Gastropoda</taxon>
        <taxon>Caenogastropoda</taxon>
        <taxon>Sorbeoconcha</taxon>
        <taxon>Cerithioidea</taxon>
        <taxon>Batillariidae</taxon>
        <taxon>Batillaria</taxon>
    </lineage>
</organism>
<dbReference type="InterPro" id="IPR012337">
    <property type="entry name" value="RNaseH-like_sf"/>
</dbReference>
<dbReference type="Gene3D" id="3.30.420.10">
    <property type="entry name" value="Ribonuclease H-like superfamily/Ribonuclease H"/>
    <property type="match status" value="1"/>
</dbReference>
<dbReference type="SUPFAM" id="SSF54160">
    <property type="entry name" value="Chromo domain-like"/>
    <property type="match status" value="1"/>
</dbReference>
<reference evidence="3 4" key="1">
    <citation type="journal article" date="2023" name="Sci. Data">
        <title>Genome assembly of the Korean intertidal mud-creeper Batillaria attramentaria.</title>
        <authorList>
            <person name="Patra A.K."/>
            <person name="Ho P.T."/>
            <person name="Jun S."/>
            <person name="Lee S.J."/>
            <person name="Kim Y."/>
            <person name="Won Y.J."/>
        </authorList>
    </citation>
    <scope>NUCLEOTIDE SEQUENCE [LARGE SCALE GENOMIC DNA]</scope>
    <source>
        <strain evidence="3">Wonlab-2016</strain>
    </source>
</reference>
<protein>
    <recommendedName>
        <fullName evidence="5">Integrase catalytic domain-containing protein</fullName>
    </recommendedName>
</protein>
<dbReference type="Proteomes" id="UP001519460">
    <property type="component" value="Unassembled WGS sequence"/>
</dbReference>
<dbReference type="InterPro" id="IPR016197">
    <property type="entry name" value="Chromo-like_dom_sf"/>
</dbReference>
<dbReference type="AlphaFoldDB" id="A0ABD0J4P2"/>
<dbReference type="Gene3D" id="2.40.50.40">
    <property type="match status" value="1"/>
</dbReference>